<dbReference type="Proteomes" id="UP000660729">
    <property type="component" value="Unassembled WGS sequence"/>
</dbReference>
<dbReference type="SUPFAM" id="SSF82153">
    <property type="entry name" value="FAS1 domain"/>
    <property type="match status" value="2"/>
</dbReference>
<feature type="transmembrane region" description="Helical" evidence="2">
    <location>
        <begin position="347"/>
        <end position="366"/>
    </location>
</feature>
<proteinExistence type="predicted"/>
<feature type="signal peptide" evidence="3">
    <location>
        <begin position="1"/>
        <end position="16"/>
    </location>
</feature>
<evidence type="ECO:0000259" key="4">
    <source>
        <dbReference type="PROSITE" id="PS50213"/>
    </source>
</evidence>
<dbReference type="InterPro" id="IPR050904">
    <property type="entry name" value="Adhesion/Biosynth-related"/>
</dbReference>
<protein>
    <submittedName>
        <fullName evidence="5">Fasciclin-like arabinogalactan protein</fullName>
    </submittedName>
</protein>
<dbReference type="PROSITE" id="PS50213">
    <property type="entry name" value="FAS1"/>
    <property type="match status" value="2"/>
</dbReference>
<evidence type="ECO:0000256" key="1">
    <source>
        <dbReference type="SAM" id="MobiDB-lite"/>
    </source>
</evidence>
<comment type="caution">
    <text evidence="5">The sequence shown here is derived from an EMBL/GenBank/DDBJ whole genome shotgun (WGS) entry which is preliminary data.</text>
</comment>
<dbReference type="InterPro" id="IPR036378">
    <property type="entry name" value="FAS1_dom_sf"/>
</dbReference>
<keyword evidence="2" id="KW-0472">Membrane</keyword>
<evidence type="ECO:0000313" key="5">
    <source>
        <dbReference type="EMBL" id="KAF7198017.1"/>
    </source>
</evidence>
<organism evidence="5 6">
    <name type="scientific">Pseudocercospora fuligena</name>
    <dbReference type="NCBI Taxonomy" id="685502"/>
    <lineage>
        <taxon>Eukaryota</taxon>
        <taxon>Fungi</taxon>
        <taxon>Dikarya</taxon>
        <taxon>Ascomycota</taxon>
        <taxon>Pezizomycotina</taxon>
        <taxon>Dothideomycetes</taxon>
        <taxon>Dothideomycetidae</taxon>
        <taxon>Mycosphaerellales</taxon>
        <taxon>Mycosphaerellaceae</taxon>
        <taxon>Pseudocercospora</taxon>
    </lineage>
</organism>
<dbReference type="Gene3D" id="2.30.180.10">
    <property type="entry name" value="FAS1 domain"/>
    <property type="match status" value="2"/>
</dbReference>
<dbReference type="Pfam" id="PF02469">
    <property type="entry name" value="Fasciclin"/>
    <property type="match status" value="2"/>
</dbReference>
<keyword evidence="6" id="KW-1185">Reference proteome</keyword>
<keyword evidence="3" id="KW-0732">Signal</keyword>
<dbReference type="OrthoDB" id="286301at2759"/>
<evidence type="ECO:0000256" key="3">
    <source>
        <dbReference type="SAM" id="SignalP"/>
    </source>
</evidence>
<dbReference type="AlphaFoldDB" id="A0A8H6RV81"/>
<evidence type="ECO:0000313" key="6">
    <source>
        <dbReference type="Proteomes" id="UP000660729"/>
    </source>
</evidence>
<feature type="region of interest" description="Disordered" evidence="1">
    <location>
        <begin position="304"/>
        <end position="324"/>
    </location>
</feature>
<evidence type="ECO:0000256" key="2">
    <source>
        <dbReference type="SAM" id="Phobius"/>
    </source>
</evidence>
<feature type="chain" id="PRO_5034938075" evidence="3">
    <location>
        <begin position="17"/>
        <end position="404"/>
    </location>
</feature>
<feature type="compositionally biased region" description="Basic and acidic residues" evidence="1">
    <location>
        <begin position="394"/>
        <end position="404"/>
    </location>
</feature>
<dbReference type="SMART" id="SM00554">
    <property type="entry name" value="FAS1"/>
    <property type="match status" value="2"/>
</dbReference>
<sequence>MQLHAWLAALSTCVAAGSLRETISQHESLHLLDGILDELKLYSTFADFENTTLFAMTDTAIHFLADWGINLTNIDTEIAESILKYHLVDGIYSSTDLSKSGQSQIAHSILAPPHFTNVSTGAAVKLGGGHADDPVFVESGLQKVLQVVDADVHYDGGVIHTIDSNLVLPHNLSETTNVGGLHNFWNLVEKSGANVKLESLQDATFLIPHNEAVKLQSNLDKFSQSQLADVVAYHAVPNRVLYSRNISEDSRTYKTLHGLDITVERSPHGHILVNQVRVVREEVLVYGGVAHIIDGVLMPSDMKSSGVHKTTSSKGAQLQSDKDVNAEDKPKSWWLLDLLAWPSIADIVFYIGLLALFCGTIMLRLLHWQDAGREPYRKLFKNDGDASGIPPRTSHKDCEPDSVT</sequence>
<dbReference type="PANTHER" id="PTHR10900:SF77">
    <property type="entry name" value="FI19380P1"/>
    <property type="match status" value="1"/>
</dbReference>
<reference evidence="5" key="1">
    <citation type="submission" date="2020-04" db="EMBL/GenBank/DDBJ databases">
        <title>Draft genome resource of the tomato pathogen Pseudocercospora fuligena.</title>
        <authorList>
            <person name="Zaccaron A."/>
        </authorList>
    </citation>
    <scope>NUCLEOTIDE SEQUENCE</scope>
    <source>
        <strain evidence="5">PF001</strain>
    </source>
</reference>
<keyword evidence="2" id="KW-0812">Transmembrane</keyword>
<dbReference type="PANTHER" id="PTHR10900">
    <property type="entry name" value="PERIOSTIN-RELATED"/>
    <property type="match status" value="1"/>
</dbReference>
<gene>
    <name evidence="5" type="ORF">HII31_00731</name>
</gene>
<feature type="domain" description="FAS1" evidence="4">
    <location>
        <begin position="16"/>
        <end position="166"/>
    </location>
</feature>
<dbReference type="EMBL" id="JABCIY010000004">
    <property type="protein sequence ID" value="KAF7198017.1"/>
    <property type="molecule type" value="Genomic_DNA"/>
</dbReference>
<feature type="domain" description="FAS1" evidence="4">
    <location>
        <begin position="168"/>
        <end position="297"/>
    </location>
</feature>
<name>A0A8H6RV81_9PEZI</name>
<dbReference type="GO" id="GO:0000329">
    <property type="term" value="C:fungal-type vacuole membrane"/>
    <property type="evidence" value="ECO:0007669"/>
    <property type="project" value="TreeGrafter"/>
</dbReference>
<feature type="region of interest" description="Disordered" evidence="1">
    <location>
        <begin position="383"/>
        <end position="404"/>
    </location>
</feature>
<feature type="compositionally biased region" description="Polar residues" evidence="1">
    <location>
        <begin position="307"/>
        <end position="319"/>
    </location>
</feature>
<dbReference type="InterPro" id="IPR000782">
    <property type="entry name" value="FAS1_domain"/>
</dbReference>
<keyword evidence="2" id="KW-1133">Transmembrane helix</keyword>
<dbReference type="GO" id="GO:0016236">
    <property type="term" value="P:macroautophagy"/>
    <property type="evidence" value="ECO:0007669"/>
    <property type="project" value="TreeGrafter"/>
</dbReference>
<accession>A0A8H6RV81</accession>